<dbReference type="EMBL" id="JAAALK010000283">
    <property type="protein sequence ID" value="KAG8070372.1"/>
    <property type="molecule type" value="Genomic_DNA"/>
</dbReference>
<reference evidence="1" key="1">
    <citation type="journal article" date="2021" name="bioRxiv">
        <title>Whole Genome Assembly and Annotation of Northern Wild Rice, Zizania palustris L., Supports a Whole Genome Duplication in the Zizania Genus.</title>
        <authorList>
            <person name="Haas M."/>
            <person name="Kono T."/>
            <person name="Macchietto M."/>
            <person name="Millas R."/>
            <person name="McGilp L."/>
            <person name="Shao M."/>
            <person name="Duquette J."/>
            <person name="Hirsch C.N."/>
            <person name="Kimball J."/>
        </authorList>
    </citation>
    <scope>NUCLEOTIDE SEQUENCE</scope>
    <source>
        <tissue evidence="1">Fresh leaf tissue</tissue>
    </source>
</reference>
<protein>
    <submittedName>
        <fullName evidence="1">Uncharacterized protein</fullName>
    </submittedName>
</protein>
<reference evidence="1" key="2">
    <citation type="submission" date="2021-02" db="EMBL/GenBank/DDBJ databases">
        <authorList>
            <person name="Kimball J.A."/>
            <person name="Haas M.W."/>
            <person name="Macchietto M."/>
            <person name="Kono T."/>
            <person name="Duquette J."/>
            <person name="Shao M."/>
        </authorList>
    </citation>
    <scope>NUCLEOTIDE SEQUENCE</scope>
    <source>
        <tissue evidence="1">Fresh leaf tissue</tissue>
    </source>
</reference>
<gene>
    <name evidence="1" type="ORF">GUJ93_ZPchr0006g42638</name>
</gene>
<organism evidence="1 2">
    <name type="scientific">Zizania palustris</name>
    <name type="common">Northern wild rice</name>
    <dbReference type="NCBI Taxonomy" id="103762"/>
    <lineage>
        <taxon>Eukaryota</taxon>
        <taxon>Viridiplantae</taxon>
        <taxon>Streptophyta</taxon>
        <taxon>Embryophyta</taxon>
        <taxon>Tracheophyta</taxon>
        <taxon>Spermatophyta</taxon>
        <taxon>Magnoliopsida</taxon>
        <taxon>Liliopsida</taxon>
        <taxon>Poales</taxon>
        <taxon>Poaceae</taxon>
        <taxon>BOP clade</taxon>
        <taxon>Oryzoideae</taxon>
        <taxon>Oryzeae</taxon>
        <taxon>Zizaniinae</taxon>
        <taxon>Zizania</taxon>
    </lineage>
</organism>
<name>A0A8J5SS91_ZIZPA</name>
<dbReference type="AlphaFoldDB" id="A0A8J5SS91"/>
<dbReference type="Proteomes" id="UP000729402">
    <property type="component" value="Unassembled WGS sequence"/>
</dbReference>
<proteinExistence type="predicted"/>
<accession>A0A8J5SS91</accession>
<sequence length="120" mass="13429">MAIARTACIRGREETELARSSRHKASPFLARVVDSSEQKRAGELVVLAWRAARAGLPFVTCPAAQPADSVGVADETSWLPLEWQGRPRVVVKRARHLVPGERWKRLDSFLLRQELATRCV</sequence>
<comment type="caution">
    <text evidence="1">The sequence shown here is derived from an EMBL/GenBank/DDBJ whole genome shotgun (WGS) entry which is preliminary data.</text>
</comment>
<evidence type="ECO:0000313" key="2">
    <source>
        <dbReference type="Proteomes" id="UP000729402"/>
    </source>
</evidence>
<evidence type="ECO:0000313" key="1">
    <source>
        <dbReference type="EMBL" id="KAG8070372.1"/>
    </source>
</evidence>
<keyword evidence="2" id="KW-1185">Reference proteome</keyword>